<dbReference type="Proteomes" id="UP000331127">
    <property type="component" value="Unassembled WGS sequence"/>
</dbReference>
<keyword evidence="2" id="KW-1185">Reference proteome</keyword>
<reference evidence="1 2" key="1">
    <citation type="submission" date="2019-10" db="EMBL/GenBank/DDBJ databases">
        <title>Whole genome shotgun sequence of Acrocarpospora macrocephala NBRC 16266.</title>
        <authorList>
            <person name="Ichikawa N."/>
            <person name="Kimura A."/>
            <person name="Kitahashi Y."/>
            <person name="Komaki H."/>
            <person name="Oguchi A."/>
        </authorList>
    </citation>
    <scope>NUCLEOTIDE SEQUENCE [LARGE SCALE GENOMIC DNA]</scope>
    <source>
        <strain evidence="1 2">NBRC 16266</strain>
    </source>
</reference>
<comment type="caution">
    <text evidence="1">The sequence shown here is derived from an EMBL/GenBank/DDBJ whole genome shotgun (WGS) entry which is preliminary data.</text>
</comment>
<sequence length="250" mass="28933">MIRFRFALTPLGQVSPWGHEDRQLHWFGLTNGWYWIELANHELLRYSPETLQRYRTDHPATQRPYVDYYVARLWEDINEMTPTVLQSVPIDLLDFVASDPDAWQPKDSDAALVAAEWHAEHALDLGYIRQPPRIRAWRTVSDDLDTVTVTWRHDDDGDIRFIADPAGQVVIPAESFLTAVRQLDHELMIAMERRIRALERTGPPDGVHLDLRLLRAEHVNRATWLAQRQHREPATDWAAVRAGAEDLLPG</sequence>
<dbReference type="RefSeq" id="WP_155361761.1">
    <property type="nucleotide sequence ID" value="NZ_BAAAHL010000088.1"/>
</dbReference>
<dbReference type="AlphaFoldDB" id="A0A5M3XFD7"/>
<organism evidence="1 2">
    <name type="scientific">Acrocarpospora macrocephala</name>
    <dbReference type="NCBI Taxonomy" id="150177"/>
    <lineage>
        <taxon>Bacteria</taxon>
        <taxon>Bacillati</taxon>
        <taxon>Actinomycetota</taxon>
        <taxon>Actinomycetes</taxon>
        <taxon>Streptosporangiales</taxon>
        <taxon>Streptosporangiaceae</taxon>
        <taxon>Acrocarpospora</taxon>
    </lineage>
</organism>
<accession>A0A5M3XFD7</accession>
<dbReference type="OrthoDB" id="8216186at2"/>
<evidence type="ECO:0000313" key="1">
    <source>
        <dbReference type="EMBL" id="GES16768.1"/>
    </source>
</evidence>
<dbReference type="Pfam" id="PF19446">
    <property type="entry name" value="DUF5984"/>
    <property type="match status" value="1"/>
</dbReference>
<dbReference type="EMBL" id="BLAE01000114">
    <property type="protein sequence ID" value="GES16768.1"/>
    <property type="molecule type" value="Genomic_DNA"/>
</dbReference>
<name>A0A5M3XFD7_9ACTN</name>
<evidence type="ECO:0000313" key="2">
    <source>
        <dbReference type="Proteomes" id="UP000331127"/>
    </source>
</evidence>
<gene>
    <name evidence="1" type="ORF">Amac_103660</name>
</gene>
<dbReference type="InterPro" id="IPR046026">
    <property type="entry name" value="DUF5984"/>
</dbReference>
<protein>
    <submittedName>
        <fullName evidence="1">Uncharacterized protein</fullName>
    </submittedName>
</protein>
<proteinExistence type="predicted"/>